<dbReference type="SUPFAM" id="SSF46785">
    <property type="entry name" value="Winged helix' DNA-binding domain"/>
    <property type="match status" value="1"/>
</dbReference>
<comment type="caution">
    <text evidence="1">The sequence shown here is derived from an EMBL/GenBank/DDBJ whole genome shotgun (WGS) entry which is preliminary data.</text>
</comment>
<evidence type="ECO:0000313" key="1">
    <source>
        <dbReference type="EMBL" id="PHQ35860.1"/>
    </source>
</evidence>
<protein>
    <submittedName>
        <fullName evidence="1">Uncharacterized protein</fullName>
    </submittedName>
</protein>
<dbReference type="InterPro" id="IPR036390">
    <property type="entry name" value="WH_DNA-bd_sf"/>
</dbReference>
<sequence>MPERIERTGSTDLTDSELLILDKVAMLGGIRSMYYNDIFPYQFNYPEHGLDDETLITTLDRLESDGVITGEPSKNRHGKPDRTIRVTEHGGVIWESERRPDWTRYVTESYGSSRPESERHRVTVFGHSRPICQAFFDAGVQSGFFDYRGGRVGSAFGNRNLIYWRPVERVFMLSAWVESWQSATDWGHFEMKRCWWRFADEIGKLWDWSPAQIDA</sequence>
<organism evidence="1 2">
    <name type="scientific">Rhodopirellula bahusiensis</name>
    <dbReference type="NCBI Taxonomy" id="2014065"/>
    <lineage>
        <taxon>Bacteria</taxon>
        <taxon>Pseudomonadati</taxon>
        <taxon>Planctomycetota</taxon>
        <taxon>Planctomycetia</taxon>
        <taxon>Pirellulales</taxon>
        <taxon>Pirellulaceae</taxon>
        <taxon>Rhodopirellula</taxon>
    </lineage>
</organism>
<evidence type="ECO:0000313" key="2">
    <source>
        <dbReference type="Proteomes" id="UP000225740"/>
    </source>
</evidence>
<dbReference type="EMBL" id="NIZW01000005">
    <property type="protein sequence ID" value="PHQ35860.1"/>
    <property type="molecule type" value="Genomic_DNA"/>
</dbReference>
<name>A0A2G1WAL8_9BACT</name>
<dbReference type="RefSeq" id="WP_007336059.1">
    <property type="nucleotide sequence ID" value="NZ_NIZW01000005.1"/>
</dbReference>
<dbReference type="GeneID" id="90608092"/>
<dbReference type="AlphaFoldDB" id="A0A2G1WAL8"/>
<dbReference type="Proteomes" id="UP000225740">
    <property type="component" value="Unassembled WGS sequence"/>
</dbReference>
<gene>
    <name evidence="1" type="ORF">CEE69_07745</name>
</gene>
<keyword evidence="2" id="KW-1185">Reference proteome</keyword>
<accession>A0A2G1WAL8</accession>
<reference evidence="1 2" key="1">
    <citation type="submission" date="2017-06" db="EMBL/GenBank/DDBJ databases">
        <title>Description of Rhodopirellula bahusiensis sp. nov.</title>
        <authorList>
            <person name="Kizina J."/>
            <person name="Harder J."/>
        </authorList>
    </citation>
    <scope>NUCLEOTIDE SEQUENCE [LARGE SCALE GENOMIC DNA]</scope>
    <source>
        <strain evidence="1 2">SWK21</strain>
    </source>
</reference>
<proteinExistence type="predicted"/>